<dbReference type="AlphaFoldDB" id="Q4SQJ9"/>
<dbReference type="KEGG" id="tng:GSTEN00014339G001"/>
<dbReference type="PANTHER" id="PTHR15555:SF0">
    <property type="entry name" value="ZINC FINGER HIT DOMAIN-CONTAINING PROTEIN 2"/>
    <property type="match status" value="1"/>
</dbReference>
<gene>
    <name evidence="2" type="ORF">GSTENG00014339001</name>
</gene>
<protein>
    <submittedName>
        <fullName evidence="2">(spotted green pufferfish) hypothetical protein</fullName>
    </submittedName>
</protein>
<dbReference type="EMBL" id="CAAE01014532">
    <property type="protein sequence ID" value="CAF97083.1"/>
    <property type="molecule type" value="Genomic_DNA"/>
</dbReference>
<dbReference type="InterPro" id="IPR039646">
    <property type="entry name" value="ZNHIT2"/>
</dbReference>
<dbReference type="PANTHER" id="PTHR15555">
    <property type="entry name" value="ZINC FINGER HIT DOMAIN CONTAINING PROTEIN 2 PROTEIN FON -RELATED"/>
    <property type="match status" value="1"/>
</dbReference>
<evidence type="ECO:0000313" key="2">
    <source>
        <dbReference type="EMBL" id="CAF97083.1"/>
    </source>
</evidence>
<accession>Q4SQJ9</accession>
<reference evidence="2" key="1">
    <citation type="journal article" date="2004" name="Nature">
        <title>Genome duplication in the teleost fish Tetraodon nigroviridis reveals the early vertebrate proto-karyotype.</title>
        <authorList>
            <person name="Jaillon O."/>
            <person name="Aury J.-M."/>
            <person name="Brunet F."/>
            <person name="Petit J.-L."/>
            <person name="Stange-Thomann N."/>
            <person name="Mauceli E."/>
            <person name="Bouneau L."/>
            <person name="Fischer C."/>
            <person name="Ozouf-Costaz C."/>
            <person name="Bernot A."/>
            <person name="Nicaud S."/>
            <person name="Jaffe D."/>
            <person name="Fisher S."/>
            <person name="Lutfalla G."/>
            <person name="Dossat C."/>
            <person name="Segurens B."/>
            <person name="Dasilva C."/>
            <person name="Salanoubat M."/>
            <person name="Levy M."/>
            <person name="Boudet N."/>
            <person name="Castellano S."/>
            <person name="Anthouard V."/>
            <person name="Jubin C."/>
            <person name="Castelli V."/>
            <person name="Katinka M."/>
            <person name="Vacherie B."/>
            <person name="Biemont C."/>
            <person name="Skalli Z."/>
            <person name="Cattolico L."/>
            <person name="Poulain J."/>
            <person name="De Berardinis V."/>
            <person name="Cruaud C."/>
            <person name="Duprat S."/>
            <person name="Brottier P."/>
            <person name="Coutanceau J.-P."/>
            <person name="Gouzy J."/>
            <person name="Parra G."/>
            <person name="Lardier G."/>
            <person name="Chapple C."/>
            <person name="McKernan K.J."/>
            <person name="McEwan P."/>
            <person name="Bosak S."/>
            <person name="Kellis M."/>
            <person name="Volff J.-N."/>
            <person name="Guigo R."/>
            <person name="Zody M.C."/>
            <person name="Mesirov J."/>
            <person name="Lindblad-Toh K."/>
            <person name="Birren B."/>
            <person name="Nusbaum C."/>
            <person name="Kahn D."/>
            <person name="Robinson-Rechavi M."/>
            <person name="Laudet V."/>
            <person name="Schachter V."/>
            <person name="Quetier F."/>
            <person name="Saurin W."/>
            <person name="Scarpelli C."/>
            <person name="Wincker P."/>
            <person name="Lander E.S."/>
            <person name="Weissenbach J."/>
            <person name="Roest Crollius H."/>
        </authorList>
    </citation>
    <scope>NUCLEOTIDE SEQUENCE [LARGE SCALE GENOMIC DNA]</scope>
</reference>
<proteinExistence type="predicted"/>
<name>Q4SQJ9_TETNG</name>
<feature type="region of interest" description="Disordered" evidence="1">
    <location>
        <begin position="1"/>
        <end position="21"/>
    </location>
</feature>
<reference evidence="2" key="2">
    <citation type="submission" date="2004-02" db="EMBL/GenBank/DDBJ databases">
        <authorList>
            <consortium name="Genoscope"/>
            <consortium name="Whitehead Institute Centre for Genome Research"/>
        </authorList>
    </citation>
    <scope>NUCLEOTIDE SEQUENCE</scope>
</reference>
<dbReference type="OrthoDB" id="10005492at2759"/>
<sequence>MELLSRLAELQQSEEEDSTEIESILRRLKEIGEGGEARPDDIDEDAESIEDELDLAERVSGLDIDKLSEEELWELLSSKEKARFMSLVKDGGVARLVPPWKPCHTWPYGLGCVRNYAVATVKKNETSAAIQSKQALEFDWALNKLDSSVRRTGRITKTLLLRIFHDICRAGMEA</sequence>
<organism evidence="2">
    <name type="scientific">Tetraodon nigroviridis</name>
    <name type="common">Spotted green pufferfish</name>
    <name type="synonym">Chelonodon nigroviridis</name>
    <dbReference type="NCBI Taxonomy" id="99883"/>
    <lineage>
        <taxon>Eukaryota</taxon>
        <taxon>Metazoa</taxon>
        <taxon>Chordata</taxon>
        <taxon>Craniata</taxon>
        <taxon>Vertebrata</taxon>
        <taxon>Euteleostomi</taxon>
        <taxon>Actinopterygii</taxon>
        <taxon>Neopterygii</taxon>
        <taxon>Teleostei</taxon>
        <taxon>Neoteleostei</taxon>
        <taxon>Acanthomorphata</taxon>
        <taxon>Eupercaria</taxon>
        <taxon>Tetraodontiformes</taxon>
        <taxon>Tetradontoidea</taxon>
        <taxon>Tetraodontidae</taxon>
        <taxon>Tetraodon</taxon>
    </lineage>
</organism>
<comment type="caution">
    <text evidence="2">The sequence shown here is derived from an EMBL/GenBank/DDBJ whole genome shotgun (WGS) entry which is preliminary data.</text>
</comment>
<evidence type="ECO:0000256" key="1">
    <source>
        <dbReference type="SAM" id="MobiDB-lite"/>
    </source>
</evidence>